<comment type="subcellular location">
    <subcellularLocation>
        <location evidence="1">Membrane</location>
        <topology evidence="1">Multi-pass membrane protein</topology>
    </subcellularLocation>
</comment>
<feature type="transmembrane region" description="Helical" evidence="6">
    <location>
        <begin position="511"/>
        <end position="530"/>
    </location>
</feature>
<accession>C7Q8Z4</accession>
<feature type="region of interest" description="Disordered" evidence="5">
    <location>
        <begin position="575"/>
        <end position="617"/>
    </location>
</feature>
<dbReference type="InParanoid" id="C7Q8Z4"/>
<dbReference type="STRING" id="479433.Caci_3408"/>
<feature type="transmembrane region" description="Helical" evidence="6">
    <location>
        <begin position="401"/>
        <end position="422"/>
    </location>
</feature>
<feature type="transmembrane region" description="Helical" evidence="6">
    <location>
        <begin position="168"/>
        <end position="186"/>
    </location>
</feature>
<dbReference type="HOGENOM" id="CLU_017999_1_1_11"/>
<dbReference type="KEGG" id="cai:Caci_3408"/>
<gene>
    <name evidence="7" type="ordered locus">Caci_3408</name>
</gene>
<evidence type="ECO:0000256" key="1">
    <source>
        <dbReference type="ARBA" id="ARBA00004141"/>
    </source>
</evidence>
<feature type="transmembrane region" description="Helical" evidence="6">
    <location>
        <begin position="132"/>
        <end position="162"/>
    </location>
</feature>
<sequence>MAATKETSARRPGMPSPSDQLPELDRRQRAVLRDVGREWGRVIEDPESWRDALPVDPTLEAYPTSVKPSRFGRFVPVTALSDRGHSVETVEETTEAERLPSDLATVGRRARHLFLGHPLRSSAIAHERMRKLIALPVLSADALSSVAYGPEAMLAILVLAGAAGLRNALPIAGVIALLMLAVGVSYRQTIRAYPKGGGSYIVASGNLGRVPGLFAAAGLLVDYILTVAVSVSAGVAALTSAVPSLAGSTVPIGLGVIAVLLAGNLRGVRQAGVLFAAPTYAFILAIALLIGFGLADAARDSFHAAAPPHLGVTQSAGLLLILRAFASGATAMTGVEAISDAVPTFTKPEWRNARTTLTIMIAVLIVMFVGTIVVLHLRGVVPNAGQTALSQLARQLYGPGVLYGFTQAATAAILLLAANTAFNDFPRVLFYLARDRQAPRMFLRMGDRLAFSNGIIVLSVTAALLYTAFGGKTDPLIPLFAVGVFLAFTLSQAGMVALWWHERGDRWRRSLTFNAVGMTMSGAVFVTAGVTKFLEGAWVAVVAVLLFVGLALAIRRHYDRVAALVELGPDTIEVPQPCVTPPAPDEAADKATDEATDRAAAEDEGEGEGDHDRQTPHRIRHLTVVPLSVLDRPAMRALAYATSLGQPVLVVHVSPTEDEAKRFGEYWQTWGAHLPLEVVVSPYRTTVTPLVDSLEALAGRHSGLILTVILPEVVVEHWWQSVLHDRIAARLRRMLRHLPSVVITSVPFHL</sequence>
<dbReference type="InterPro" id="IPR053153">
    <property type="entry name" value="APC_K+_Transporter"/>
</dbReference>
<keyword evidence="3 6" id="KW-1133">Transmembrane helix</keyword>
<evidence type="ECO:0000256" key="4">
    <source>
        <dbReference type="ARBA" id="ARBA00023136"/>
    </source>
</evidence>
<dbReference type="OrthoDB" id="9759676at2"/>
<feature type="compositionally biased region" description="Basic and acidic residues" evidence="5">
    <location>
        <begin position="587"/>
        <end position="601"/>
    </location>
</feature>
<dbReference type="PANTHER" id="PTHR47704">
    <property type="entry name" value="POTASSIUM TRANSPORTER KIMA"/>
    <property type="match status" value="1"/>
</dbReference>
<feature type="transmembrane region" description="Helical" evidence="6">
    <location>
        <begin position="213"/>
        <end position="235"/>
    </location>
</feature>
<feature type="region of interest" description="Disordered" evidence="5">
    <location>
        <begin position="1"/>
        <end position="26"/>
    </location>
</feature>
<protein>
    <submittedName>
        <fullName evidence="7">Amino acid permease-associated region</fullName>
    </submittedName>
</protein>
<dbReference type="InterPro" id="IPR002293">
    <property type="entry name" value="AA/rel_permease1"/>
</dbReference>
<evidence type="ECO:0000256" key="6">
    <source>
        <dbReference type="SAM" id="Phobius"/>
    </source>
</evidence>
<evidence type="ECO:0000313" key="7">
    <source>
        <dbReference type="EMBL" id="ACU72314.1"/>
    </source>
</evidence>
<dbReference type="PANTHER" id="PTHR47704:SF1">
    <property type="entry name" value="POTASSIUM TRANSPORTER KIMA"/>
    <property type="match status" value="1"/>
</dbReference>
<keyword evidence="8" id="KW-1185">Reference proteome</keyword>
<dbReference type="GO" id="GO:0016020">
    <property type="term" value="C:membrane"/>
    <property type="evidence" value="ECO:0007669"/>
    <property type="project" value="UniProtKB-SubCell"/>
</dbReference>
<feature type="transmembrane region" description="Helical" evidence="6">
    <location>
        <begin position="475"/>
        <end position="499"/>
    </location>
</feature>
<dbReference type="EMBL" id="CP001700">
    <property type="protein sequence ID" value="ACU72314.1"/>
    <property type="molecule type" value="Genomic_DNA"/>
</dbReference>
<proteinExistence type="predicted"/>
<name>C7Q8Z4_CATAD</name>
<feature type="transmembrane region" description="Helical" evidence="6">
    <location>
        <begin position="315"/>
        <end position="335"/>
    </location>
</feature>
<evidence type="ECO:0000256" key="5">
    <source>
        <dbReference type="SAM" id="MobiDB-lite"/>
    </source>
</evidence>
<evidence type="ECO:0000313" key="8">
    <source>
        <dbReference type="Proteomes" id="UP000000851"/>
    </source>
</evidence>
<keyword evidence="4 6" id="KW-0472">Membrane</keyword>
<keyword evidence="2 6" id="KW-0812">Transmembrane</keyword>
<dbReference type="eggNOG" id="COG0531">
    <property type="taxonomic scope" value="Bacteria"/>
</dbReference>
<evidence type="ECO:0000256" key="2">
    <source>
        <dbReference type="ARBA" id="ARBA00022692"/>
    </source>
</evidence>
<reference evidence="7 8" key="1">
    <citation type="journal article" date="2009" name="Stand. Genomic Sci.">
        <title>Complete genome sequence of Catenulispora acidiphila type strain (ID 139908).</title>
        <authorList>
            <person name="Copeland A."/>
            <person name="Lapidus A."/>
            <person name="Glavina Del Rio T."/>
            <person name="Nolan M."/>
            <person name="Lucas S."/>
            <person name="Chen F."/>
            <person name="Tice H."/>
            <person name="Cheng J.F."/>
            <person name="Bruce D."/>
            <person name="Goodwin L."/>
            <person name="Pitluck S."/>
            <person name="Mikhailova N."/>
            <person name="Pati A."/>
            <person name="Ivanova N."/>
            <person name="Mavromatis K."/>
            <person name="Chen A."/>
            <person name="Palaniappan K."/>
            <person name="Chain P."/>
            <person name="Land M."/>
            <person name="Hauser L."/>
            <person name="Chang Y.J."/>
            <person name="Jeffries C.D."/>
            <person name="Chertkov O."/>
            <person name="Brettin T."/>
            <person name="Detter J.C."/>
            <person name="Han C."/>
            <person name="Ali Z."/>
            <person name="Tindall B.J."/>
            <person name="Goker M."/>
            <person name="Bristow J."/>
            <person name="Eisen J.A."/>
            <person name="Markowitz V."/>
            <person name="Hugenholtz P."/>
            <person name="Kyrpides N.C."/>
            <person name="Klenk H.P."/>
        </authorList>
    </citation>
    <scope>NUCLEOTIDE SEQUENCE [LARGE SCALE GENOMIC DNA]</scope>
    <source>
        <strain evidence="8">DSM 44928 / JCM 14897 / NBRC 102108 / NRRL B-24433 / ID139908</strain>
    </source>
</reference>
<feature type="transmembrane region" description="Helical" evidence="6">
    <location>
        <begin position="241"/>
        <end position="261"/>
    </location>
</feature>
<dbReference type="GO" id="GO:0022857">
    <property type="term" value="F:transmembrane transporter activity"/>
    <property type="evidence" value="ECO:0007669"/>
    <property type="project" value="InterPro"/>
</dbReference>
<feature type="transmembrane region" description="Helical" evidence="6">
    <location>
        <begin position="356"/>
        <end position="381"/>
    </location>
</feature>
<dbReference type="RefSeq" id="WP_012787607.1">
    <property type="nucleotide sequence ID" value="NC_013131.1"/>
</dbReference>
<organism evidence="7 8">
    <name type="scientific">Catenulispora acidiphila (strain DSM 44928 / JCM 14897 / NBRC 102108 / NRRL B-24433 / ID139908)</name>
    <dbReference type="NCBI Taxonomy" id="479433"/>
    <lineage>
        <taxon>Bacteria</taxon>
        <taxon>Bacillati</taxon>
        <taxon>Actinomycetota</taxon>
        <taxon>Actinomycetes</taxon>
        <taxon>Catenulisporales</taxon>
        <taxon>Catenulisporaceae</taxon>
        <taxon>Catenulispora</taxon>
    </lineage>
</organism>
<dbReference type="Proteomes" id="UP000000851">
    <property type="component" value="Chromosome"/>
</dbReference>
<dbReference type="Gene3D" id="1.20.1740.10">
    <property type="entry name" value="Amino acid/polyamine transporter I"/>
    <property type="match status" value="1"/>
</dbReference>
<feature type="transmembrane region" description="Helical" evidence="6">
    <location>
        <begin position="273"/>
        <end position="295"/>
    </location>
</feature>
<feature type="transmembrane region" description="Helical" evidence="6">
    <location>
        <begin position="449"/>
        <end position="469"/>
    </location>
</feature>
<dbReference type="AlphaFoldDB" id="C7Q8Z4"/>
<evidence type="ECO:0000256" key="3">
    <source>
        <dbReference type="ARBA" id="ARBA00022989"/>
    </source>
</evidence>
<feature type="transmembrane region" description="Helical" evidence="6">
    <location>
        <begin position="536"/>
        <end position="554"/>
    </location>
</feature>
<dbReference type="Pfam" id="PF13520">
    <property type="entry name" value="AA_permease_2"/>
    <property type="match status" value="1"/>
</dbReference>